<dbReference type="Pfam" id="PF00155">
    <property type="entry name" value="Aminotran_1_2"/>
    <property type="match status" value="1"/>
</dbReference>
<reference evidence="5" key="1">
    <citation type="submission" date="2022-05" db="EMBL/GenBank/DDBJ databases">
        <title>The Musa troglodytarum L. genome provides insights into the mechanism of non-climacteric behaviour and enrichment of carotenoids.</title>
        <authorList>
            <person name="Wang J."/>
        </authorList>
    </citation>
    <scope>NUCLEOTIDE SEQUENCE</scope>
    <source>
        <tissue evidence="5">Leaf</tissue>
    </source>
</reference>
<keyword evidence="5" id="KW-0032">Aminotransferase</keyword>
<protein>
    <submittedName>
        <fullName evidence="5">Nicotianamine aminotransferase</fullName>
    </submittedName>
</protein>
<dbReference type="InterPro" id="IPR015421">
    <property type="entry name" value="PyrdxlP-dep_Trfase_major"/>
</dbReference>
<accession>A0A9E7HRP5</accession>
<sequence>MYKLKGIHINWSSGICLRLQFPKMVANAAKRLGIMVIADEVYDHLVFGSNPFVPMGVFGNTVPVLTLGSISKRWVVPGWRLGWIVTSDPNGVFKETKIVDNITTMLNITTDPATFIRGNSGDEKLAPRNICDGPFFSQRRRRNTESQMNKEGVGIMLQDDQPNRAVLSQVLHLEIRAPLPEGEVSEIPKMAVSRTAEEARRTMDLADPDRPRPRHLPFRRRRRREPRERSRRGSRRATRERRALSKVREAIDVYGLFVAGYNRFRQDQDVNRVRVSIRSDRVTLKTVEG</sequence>
<dbReference type="EMBL" id="CP097510">
    <property type="protein sequence ID" value="URE39299.1"/>
    <property type="molecule type" value="Genomic_DNA"/>
</dbReference>
<dbReference type="GO" id="GO:0004838">
    <property type="term" value="F:L-tyrosine-2-oxoglutarate transaminase activity"/>
    <property type="evidence" value="ECO:0007669"/>
    <property type="project" value="TreeGrafter"/>
</dbReference>
<dbReference type="InterPro" id="IPR015424">
    <property type="entry name" value="PyrdxlP-dep_Trfase"/>
</dbReference>
<dbReference type="PANTHER" id="PTHR45744">
    <property type="entry name" value="TYROSINE AMINOTRANSFERASE"/>
    <property type="match status" value="1"/>
</dbReference>
<comment type="similarity">
    <text evidence="1">Belongs to the class-I pyridoxal-phosphate-dependent aminotransferase family.</text>
</comment>
<dbReference type="GO" id="GO:0030170">
    <property type="term" value="F:pyridoxal phosphate binding"/>
    <property type="evidence" value="ECO:0007669"/>
    <property type="project" value="InterPro"/>
</dbReference>
<dbReference type="SUPFAM" id="SSF53383">
    <property type="entry name" value="PLP-dependent transferases"/>
    <property type="match status" value="1"/>
</dbReference>
<proteinExistence type="inferred from homology"/>
<keyword evidence="6" id="KW-1185">Reference proteome</keyword>
<dbReference type="Proteomes" id="UP001055439">
    <property type="component" value="Chromosome 8"/>
</dbReference>
<dbReference type="GO" id="GO:0006572">
    <property type="term" value="P:L-tyrosine catabolic process"/>
    <property type="evidence" value="ECO:0007669"/>
    <property type="project" value="TreeGrafter"/>
</dbReference>
<evidence type="ECO:0000313" key="6">
    <source>
        <dbReference type="Proteomes" id="UP001055439"/>
    </source>
</evidence>
<evidence type="ECO:0000256" key="1">
    <source>
        <dbReference type="ARBA" id="ARBA00007441"/>
    </source>
</evidence>
<evidence type="ECO:0000313" key="5">
    <source>
        <dbReference type="EMBL" id="URE39299.1"/>
    </source>
</evidence>
<dbReference type="PANTHER" id="PTHR45744:SF5">
    <property type="entry name" value="NICOTIANAMINE AMINOTRANSFERASE 1"/>
    <property type="match status" value="1"/>
</dbReference>
<organism evidence="5 6">
    <name type="scientific">Musa troglodytarum</name>
    <name type="common">fe'i banana</name>
    <dbReference type="NCBI Taxonomy" id="320322"/>
    <lineage>
        <taxon>Eukaryota</taxon>
        <taxon>Viridiplantae</taxon>
        <taxon>Streptophyta</taxon>
        <taxon>Embryophyta</taxon>
        <taxon>Tracheophyta</taxon>
        <taxon>Spermatophyta</taxon>
        <taxon>Magnoliopsida</taxon>
        <taxon>Liliopsida</taxon>
        <taxon>Zingiberales</taxon>
        <taxon>Musaceae</taxon>
        <taxon>Musa</taxon>
    </lineage>
</organism>
<feature type="region of interest" description="Disordered" evidence="3">
    <location>
        <begin position="193"/>
        <end position="242"/>
    </location>
</feature>
<evidence type="ECO:0000256" key="3">
    <source>
        <dbReference type="SAM" id="MobiDB-lite"/>
    </source>
</evidence>
<dbReference type="PROSITE" id="PS00105">
    <property type="entry name" value="AA_TRANSFER_CLASS_1"/>
    <property type="match status" value="1"/>
</dbReference>
<dbReference type="InterPro" id="IPR004839">
    <property type="entry name" value="Aminotransferase_I/II_large"/>
</dbReference>
<dbReference type="AlphaFoldDB" id="A0A9E7HRP5"/>
<keyword evidence="2" id="KW-0663">Pyridoxal phosphate</keyword>
<keyword evidence="5" id="KW-0808">Transferase</keyword>
<dbReference type="InterPro" id="IPR004838">
    <property type="entry name" value="NHTrfase_class1_PyrdxlP-BS"/>
</dbReference>
<feature type="compositionally biased region" description="Basic and acidic residues" evidence="3">
    <location>
        <begin position="195"/>
        <end position="211"/>
    </location>
</feature>
<dbReference type="OrthoDB" id="7042322at2759"/>
<feature type="domain" description="Aminotransferase class I/classII large" evidence="4">
    <location>
        <begin position="19"/>
        <end position="100"/>
    </location>
</feature>
<feature type="compositionally biased region" description="Basic residues" evidence="3">
    <location>
        <begin position="212"/>
        <end position="239"/>
    </location>
</feature>
<dbReference type="Gene3D" id="3.40.640.10">
    <property type="entry name" value="Type I PLP-dependent aspartate aminotransferase-like (Major domain)"/>
    <property type="match status" value="1"/>
</dbReference>
<gene>
    <name evidence="5" type="ORF">MUK42_34245</name>
</gene>
<name>A0A9E7HRP5_9LILI</name>
<evidence type="ECO:0000259" key="4">
    <source>
        <dbReference type="Pfam" id="PF00155"/>
    </source>
</evidence>
<evidence type="ECO:0000256" key="2">
    <source>
        <dbReference type="ARBA" id="ARBA00022898"/>
    </source>
</evidence>